<dbReference type="RefSeq" id="WP_303489923.1">
    <property type="nucleotide sequence ID" value="NZ_JAUOPB010000001.1"/>
</dbReference>
<dbReference type="AlphaFoldDB" id="A0AAW7X054"/>
<evidence type="ECO:0000313" key="2">
    <source>
        <dbReference type="EMBL" id="MDO6420850.1"/>
    </source>
</evidence>
<dbReference type="Proteomes" id="UP001169760">
    <property type="component" value="Unassembled WGS sequence"/>
</dbReference>
<keyword evidence="1" id="KW-0732">Signal</keyword>
<comment type="caution">
    <text evidence="2">The sequence shown here is derived from an EMBL/GenBank/DDBJ whole genome shotgun (WGS) entry which is preliminary data.</text>
</comment>
<evidence type="ECO:0000256" key="1">
    <source>
        <dbReference type="SAM" id="SignalP"/>
    </source>
</evidence>
<dbReference type="EMBL" id="JAUOPB010000001">
    <property type="protein sequence ID" value="MDO6420850.1"/>
    <property type="molecule type" value="Genomic_DNA"/>
</dbReference>
<feature type="signal peptide" evidence="1">
    <location>
        <begin position="1"/>
        <end position="20"/>
    </location>
</feature>
<proteinExistence type="predicted"/>
<organism evidence="2 3">
    <name type="scientific">Saccharophagus degradans</name>
    <dbReference type="NCBI Taxonomy" id="86304"/>
    <lineage>
        <taxon>Bacteria</taxon>
        <taxon>Pseudomonadati</taxon>
        <taxon>Pseudomonadota</taxon>
        <taxon>Gammaproteobacteria</taxon>
        <taxon>Cellvibrionales</taxon>
        <taxon>Cellvibrionaceae</taxon>
        <taxon>Saccharophagus</taxon>
    </lineage>
</organism>
<gene>
    <name evidence="2" type="ORF">Q4521_00040</name>
</gene>
<reference evidence="2" key="1">
    <citation type="submission" date="2023-07" db="EMBL/GenBank/DDBJ databases">
        <title>Genome content predicts the carbon catabolic preferences of heterotrophic bacteria.</title>
        <authorList>
            <person name="Gralka M."/>
        </authorList>
    </citation>
    <scope>NUCLEOTIDE SEQUENCE</scope>
    <source>
        <strain evidence="2">I3M17_2</strain>
    </source>
</reference>
<name>A0AAW7X054_9GAMM</name>
<feature type="chain" id="PRO_5043745589" evidence="1">
    <location>
        <begin position="21"/>
        <end position="119"/>
    </location>
</feature>
<protein>
    <submittedName>
        <fullName evidence="2">Uncharacterized protein</fullName>
    </submittedName>
</protein>
<sequence>MKLFLLFLTVILPLGTTTNASLPIRCGYGVMNLHEENNDLIGYAIQQEPTPKDHRNYNGSHPYIVVFLFKKYRAHVMFYSPSGQALGGQWEQLTKKHWAVANMKPISDLHRECRGNNLQ</sequence>
<accession>A0AAW7X054</accession>
<evidence type="ECO:0000313" key="3">
    <source>
        <dbReference type="Proteomes" id="UP001169760"/>
    </source>
</evidence>